<reference evidence="1 2" key="1">
    <citation type="submission" date="2019-10" db="EMBL/GenBank/DDBJ databases">
        <title>Assembly and Annotation for the nematode Trichostrongylus colubriformis.</title>
        <authorList>
            <person name="Martin J."/>
        </authorList>
    </citation>
    <scope>NUCLEOTIDE SEQUENCE [LARGE SCALE GENOMIC DNA]</scope>
    <source>
        <strain evidence="1">G859</strain>
        <tissue evidence="1">Whole worm</tissue>
    </source>
</reference>
<keyword evidence="2" id="KW-1185">Reference proteome</keyword>
<organism evidence="1 2">
    <name type="scientific">Trichostrongylus colubriformis</name>
    <name type="common">Black scour worm</name>
    <dbReference type="NCBI Taxonomy" id="6319"/>
    <lineage>
        <taxon>Eukaryota</taxon>
        <taxon>Metazoa</taxon>
        <taxon>Ecdysozoa</taxon>
        <taxon>Nematoda</taxon>
        <taxon>Chromadorea</taxon>
        <taxon>Rhabditida</taxon>
        <taxon>Rhabditina</taxon>
        <taxon>Rhabditomorpha</taxon>
        <taxon>Strongyloidea</taxon>
        <taxon>Trichostrongylidae</taxon>
        <taxon>Trichostrongylus</taxon>
    </lineage>
</organism>
<dbReference type="SUPFAM" id="SSF82171">
    <property type="entry name" value="DPP6 N-terminal domain-like"/>
    <property type="match status" value="1"/>
</dbReference>
<dbReference type="Proteomes" id="UP001331761">
    <property type="component" value="Unassembled WGS sequence"/>
</dbReference>
<dbReference type="EMBL" id="WIXE01010947">
    <property type="protein sequence ID" value="KAK5977157.1"/>
    <property type="molecule type" value="Genomic_DNA"/>
</dbReference>
<evidence type="ECO:0000313" key="1">
    <source>
        <dbReference type="EMBL" id="KAK5977157.1"/>
    </source>
</evidence>
<accession>A0AAN8FMR3</accession>
<evidence type="ECO:0000313" key="2">
    <source>
        <dbReference type="Proteomes" id="UP001331761"/>
    </source>
</evidence>
<dbReference type="AlphaFoldDB" id="A0AAN8FMR3"/>
<proteinExistence type="predicted"/>
<name>A0AAN8FMR3_TRICO</name>
<comment type="caution">
    <text evidence="1">The sequence shown here is derived from an EMBL/GenBank/DDBJ whole genome shotgun (WGS) entry which is preliminary data.</text>
</comment>
<protein>
    <submittedName>
        <fullName evidence="1">Uncharacterized protein</fullName>
    </submittedName>
</protein>
<gene>
    <name evidence="1" type="ORF">GCK32_007992</name>
</gene>
<sequence length="186" mass="21089">MLLSTLVLLPFVATTLIPRELLFSDPKYSAVSLSPDGKSFAYIAPDENKVRNVFVKCTTCKHTRQVTFEREMDVLTYTWTGVEDVIIYGQDRHGDENTMLFKKNISEAEISKNPEKRTVISDTKGVKAIIIGNNQISSRIMIGLNNENPVYVVLIGAHLRRTDLTTLWGIFEKTRLLERARVHGAY</sequence>